<evidence type="ECO:0000313" key="3">
    <source>
        <dbReference type="Proteomes" id="UP000736164"/>
    </source>
</evidence>
<comment type="caution">
    <text evidence="2">The sequence shown here is derived from an EMBL/GenBank/DDBJ whole genome shotgun (WGS) entry which is preliminary data.</text>
</comment>
<feature type="compositionally biased region" description="Polar residues" evidence="1">
    <location>
        <begin position="1596"/>
        <end position="1616"/>
    </location>
</feature>
<feature type="compositionally biased region" description="Polar residues" evidence="1">
    <location>
        <begin position="1494"/>
        <end position="1509"/>
    </location>
</feature>
<reference evidence="2" key="1">
    <citation type="journal article" date="2021" name="Cell">
        <title>Tracing the genetic footprints of vertebrate landing in non-teleost ray-finned fishes.</title>
        <authorList>
            <person name="Bi X."/>
            <person name="Wang K."/>
            <person name="Yang L."/>
            <person name="Pan H."/>
            <person name="Jiang H."/>
            <person name="Wei Q."/>
            <person name="Fang M."/>
            <person name="Yu H."/>
            <person name="Zhu C."/>
            <person name="Cai Y."/>
            <person name="He Y."/>
            <person name="Gan X."/>
            <person name="Zeng H."/>
            <person name="Yu D."/>
            <person name="Zhu Y."/>
            <person name="Jiang H."/>
            <person name="Qiu Q."/>
            <person name="Yang H."/>
            <person name="Zhang Y.E."/>
            <person name="Wang W."/>
            <person name="Zhu M."/>
            <person name="He S."/>
            <person name="Zhang G."/>
        </authorList>
    </citation>
    <scope>NUCLEOTIDE SEQUENCE</scope>
    <source>
        <strain evidence="2">Allg_001</strain>
    </source>
</reference>
<feature type="compositionally biased region" description="Polar residues" evidence="1">
    <location>
        <begin position="526"/>
        <end position="553"/>
    </location>
</feature>
<feature type="compositionally biased region" description="Pro residues" evidence="1">
    <location>
        <begin position="967"/>
        <end position="979"/>
    </location>
</feature>
<proteinExistence type="predicted"/>
<evidence type="ECO:0000256" key="1">
    <source>
        <dbReference type="SAM" id="MobiDB-lite"/>
    </source>
</evidence>
<dbReference type="GO" id="GO:0030154">
    <property type="term" value="P:cell differentiation"/>
    <property type="evidence" value="ECO:0007669"/>
    <property type="project" value="TreeGrafter"/>
</dbReference>
<feature type="non-terminal residue" evidence="2">
    <location>
        <position position="1"/>
    </location>
</feature>
<feature type="compositionally biased region" description="Low complexity" evidence="1">
    <location>
        <begin position="1391"/>
        <end position="1403"/>
    </location>
</feature>
<feature type="compositionally biased region" description="Polar residues" evidence="1">
    <location>
        <begin position="1273"/>
        <end position="1293"/>
    </location>
</feature>
<feature type="region of interest" description="Disordered" evidence="1">
    <location>
        <begin position="526"/>
        <end position="578"/>
    </location>
</feature>
<dbReference type="PANTHER" id="PTHR23039">
    <property type="entry name" value="NANCE-HORAN SYNDROME PROTEIN"/>
    <property type="match status" value="1"/>
</dbReference>
<feature type="compositionally biased region" description="Low complexity" evidence="1">
    <location>
        <begin position="734"/>
        <end position="749"/>
    </location>
</feature>
<feature type="region of interest" description="Disordered" evidence="1">
    <location>
        <begin position="1242"/>
        <end position="1678"/>
    </location>
</feature>
<feature type="region of interest" description="Disordered" evidence="1">
    <location>
        <begin position="41"/>
        <end position="61"/>
    </location>
</feature>
<feature type="compositionally biased region" description="Basic and acidic residues" evidence="1">
    <location>
        <begin position="1459"/>
        <end position="1469"/>
    </location>
</feature>
<feature type="region of interest" description="Disordered" evidence="1">
    <location>
        <begin position="665"/>
        <end position="720"/>
    </location>
</feature>
<feature type="region of interest" description="Disordered" evidence="1">
    <location>
        <begin position="1094"/>
        <end position="1144"/>
    </location>
</feature>
<feature type="non-terminal residue" evidence="2">
    <location>
        <position position="1678"/>
    </location>
</feature>
<feature type="compositionally biased region" description="Pro residues" evidence="1">
    <location>
        <begin position="1042"/>
        <end position="1064"/>
    </location>
</feature>
<dbReference type="InterPro" id="IPR024845">
    <property type="entry name" value="NHS-like"/>
</dbReference>
<feature type="region of interest" description="Disordered" evidence="1">
    <location>
        <begin position="1160"/>
        <end position="1182"/>
    </location>
</feature>
<feature type="compositionally biased region" description="Polar residues" evidence="1">
    <location>
        <begin position="1117"/>
        <end position="1134"/>
    </location>
</feature>
<feature type="compositionally biased region" description="Pro residues" evidence="1">
    <location>
        <begin position="1094"/>
        <end position="1103"/>
    </location>
</feature>
<feature type="compositionally biased region" description="Low complexity" evidence="1">
    <location>
        <begin position="568"/>
        <end position="578"/>
    </location>
</feature>
<feature type="compositionally biased region" description="Pro residues" evidence="1">
    <location>
        <begin position="1017"/>
        <end position="1029"/>
    </location>
</feature>
<keyword evidence="3" id="KW-1185">Reference proteome</keyword>
<feature type="compositionally biased region" description="Polar residues" evidence="1">
    <location>
        <begin position="1167"/>
        <end position="1182"/>
    </location>
</feature>
<feature type="compositionally biased region" description="Polar residues" evidence="1">
    <location>
        <begin position="1243"/>
        <end position="1263"/>
    </location>
</feature>
<feature type="region of interest" description="Disordered" evidence="1">
    <location>
        <begin position="294"/>
        <end position="319"/>
    </location>
</feature>
<feature type="compositionally biased region" description="Basic and acidic residues" evidence="1">
    <location>
        <begin position="1534"/>
        <end position="1547"/>
    </location>
</feature>
<feature type="compositionally biased region" description="Polar residues" evidence="1">
    <location>
        <begin position="1334"/>
        <end position="1344"/>
    </location>
</feature>
<feature type="compositionally biased region" description="Pro residues" evidence="1">
    <location>
        <begin position="992"/>
        <end position="1001"/>
    </location>
</feature>
<feature type="compositionally biased region" description="Low complexity" evidence="1">
    <location>
        <begin position="43"/>
        <end position="52"/>
    </location>
</feature>
<feature type="region of interest" description="Disordered" evidence="1">
    <location>
        <begin position="734"/>
        <end position="755"/>
    </location>
</feature>
<name>A0A8J7NJI9_ATRSP</name>
<dbReference type="EMBL" id="JAAWVO010015592">
    <property type="protein sequence ID" value="MBN3314447.1"/>
    <property type="molecule type" value="Genomic_DNA"/>
</dbReference>
<feature type="compositionally biased region" description="Polar residues" evidence="1">
    <location>
        <begin position="868"/>
        <end position="883"/>
    </location>
</feature>
<evidence type="ECO:0000313" key="2">
    <source>
        <dbReference type="EMBL" id="MBN3314447.1"/>
    </source>
</evidence>
<dbReference type="PANTHER" id="PTHR23039:SF3">
    <property type="entry name" value="NHS-LIKE PROTEIN 1"/>
    <property type="match status" value="1"/>
</dbReference>
<organism evidence="2 3">
    <name type="scientific">Atractosteus spatula</name>
    <name type="common">Alligator gar</name>
    <name type="synonym">Lepisosteus spatula</name>
    <dbReference type="NCBI Taxonomy" id="7917"/>
    <lineage>
        <taxon>Eukaryota</taxon>
        <taxon>Metazoa</taxon>
        <taxon>Chordata</taxon>
        <taxon>Craniata</taxon>
        <taxon>Vertebrata</taxon>
        <taxon>Euteleostomi</taxon>
        <taxon>Actinopterygii</taxon>
        <taxon>Neopterygii</taxon>
        <taxon>Holostei</taxon>
        <taxon>Semionotiformes</taxon>
        <taxon>Lepisosteidae</taxon>
        <taxon>Atractosteus</taxon>
    </lineage>
</organism>
<accession>A0A8J7NJI9</accession>
<protein>
    <submittedName>
        <fullName evidence="2">NHSL1 protein</fullName>
    </submittedName>
</protein>
<feature type="compositionally biased region" description="Low complexity" evidence="1">
    <location>
        <begin position="911"/>
        <end position="932"/>
    </location>
</feature>
<feature type="compositionally biased region" description="Polar residues" evidence="1">
    <location>
        <begin position="1656"/>
        <end position="1669"/>
    </location>
</feature>
<feature type="compositionally biased region" description="Basic and acidic residues" evidence="1">
    <location>
        <begin position="158"/>
        <end position="178"/>
    </location>
</feature>
<feature type="region of interest" description="Disordered" evidence="1">
    <location>
        <begin position="142"/>
        <end position="181"/>
    </location>
</feature>
<feature type="compositionally biased region" description="Basic and acidic residues" evidence="1">
    <location>
        <begin position="555"/>
        <end position="567"/>
    </location>
</feature>
<dbReference type="Pfam" id="PF15273">
    <property type="entry name" value="NHS"/>
    <property type="match status" value="1"/>
</dbReference>
<feature type="region of interest" description="Disordered" evidence="1">
    <location>
        <begin position="829"/>
        <end position="1064"/>
    </location>
</feature>
<dbReference type="Proteomes" id="UP000736164">
    <property type="component" value="Unassembled WGS sequence"/>
</dbReference>
<sequence length="1678" mass="181153">MRRERSSGSFRREKKDRTGSIPRALSWLSISSLSKQTRRLFRSSGELSSGQQGEDDDDDWIYVPRHRKGKGGICRAVSNLDDESKWTVHYTAPWHQQENVFLPSNRPACVEDLHRQAKVNLKTVLRECDKLRKDGFRSSQYYSQGPTFSSSNLSDSSLPDHEDADKKSTVSSTEEEKLIYSMRPKTPLLGDVSDIDIKTNWTKSLPLPTPEEKMRQQAQAVQADVIPINVTGETFDRQASIRRSLVNTDTVVRRPKKVKRRKTITGVPDNIQKELAGKANGDFRGHSMYIPGQYSTLGRIGSGHSSMRRSETRDSSCQTEEIKIVPPSVRRIRAQKGQGIAAQMAQFSNSSGSISSVTDSAGVIFVPQVNGDNRFHSLPRQGARVSLQTMEQSYSMAHKPDSMSSSTLPRQISKLQADETVVHLRNTPKTGTLPRPKSQEVRSFQSETVTSAACVVSPHATYSTTVIPNATLPSSAEVITIHTTQNSSQLNNQIRSMSSYSDRPLSAAGVNSEVALKDDQQFSFTPATTPSRCDSAVSLDTGNNTETESQCSTLDGRKDCGAKDTRSESSYSDNSFRSRSTVPADQWIYDTPENVMPKRSLTSSCSTPVNHIYSSLERSPSKTDTSSLYSMDNDGYYTSMHLDSGIKSRSHNGINGMRHSMYECRDHQSQEDRLSLHSEKSLSRSISLKKAKKPPLPPARTDSLRRKPGKKSHPNGPVLNESLIATLQQSLQLSLKSKSGSSPSQSPSSDYDDPWVLRSRSQSTVSASSSSVSAMGVNVYSICTVTPSHSDTSSVRSEYVEPWCYYVDNSSQQSEQLKSSATPFTDAGAAPVDCSNLPNGSQASLPHAQDPSVKPKSASSPDKVHRVTSPSSGYSSQSNTPTAGTPVPAFLRSMSPAGGKSKPKVPERKSSLLSSVSISSSSTSLSSNTSDTVKYPAGPNPPPLLQSVLPVAPPLPSDSSPVALPHASPPPPPPPPLPPNSFISTSATQEHFPPPPAPQLPATPITSSASKILSPKNPSPPFPPPPPPDIMLDCVSVTQSPPHHPPLPVFTPPPPPAPPLPVMTPPPPPPLPVMTPPPPPPLLVMAPPPAPPLLAMTPPPAPPLSLKGLKDAIKPASSPSIDNTFTGSKRSVSNPPGEPGKSVMPLITPKALQMVQLRSIKKPGKSNAETIDTTNTQETQEFTDYHKPLTPEKPIKQQHPVLLQQMCLSSSLDGFQKPPAPVKKSQLCSSDDSVFTQLDKASITGQTDKSAIQNEKLVSSGSTDEPLPAVVDYQTQSQSETMETPPLQGSATKQKPPVFSKKPKLTLIMSPYKPQPASEEENLHSLEADVAQVLSPQNGVSVTTDPLKLSDDEDDNTTMSCTPGAQTTQSDEAPDNQQEEQTISDDKNNSDGDGTSSTTGSISSKDEENGEVFDSDTANSSPPPASRREVLDDMVTPTRPRTTEDLFAAIHRSKRKVLGRKESEEERVRSHSPSPPVTPTGGAPGLASLARPTGSIQRSVRKTATSSDSFKALLLKKGSRSETSFRMSATEMLKSTDPRFQRTRSESSPETPDSPGSCSSPGRGRRAQEEWARSEGLLPRLSSSSFSGMKYGRSRTPPSAASSKYNARSRLLSSPMTVICEKEGEQAEAADVNWDGTLEDQALEDGMANNGDPSPVSETDSASKPQDSDGTLCEEGNS</sequence>
<feature type="compositionally biased region" description="Basic and acidic residues" evidence="1">
    <location>
        <begin position="665"/>
        <end position="682"/>
    </location>
</feature>
<gene>
    <name evidence="2" type="primary">Nhsl1</name>
    <name evidence="2" type="ORF">GTO95_0016415</name>
</gene>
<feature type="compositionally biased region" description="Polar residues" evidence="1">
    <location>
        <begin position="1357"/>
        <end position="1371"/>
    </location>
</feature>
<feature type="compositionally biased region" description="Low complexity" evidence="1">
    <location>
        <begin position="1553"/>
        <end position="1562"/>
    </location>
</feature>